<dbReference type="Pfam" id="PF13302">
    <property type="entry name" value="Acetyltransf_3"/>
    <property type="match status" value="1"/>
</dbReference>
<feature type="domain" description="N-acetyltransferase" evidence="1">
    <location>
        <begin position="23"/>
        <end position="183"/>
    </location>
</feature>
<dbReference type="AlphaFoldDB" id="D9WE74"/>
<dbReference type="EMBL" id="GG657754">
    <property type="protein sequence ID" value="EFL23113.1"/>
    <property type="molecule type" value="Genomic_DNA"/>
</dbReference>
<evidence type="ECO:0000313" key="2">
    <source>
        <dbReference type="EMBL" id="EFL23113.1"/>
    </source>
</evidence>
<dbReference type="PANTHER" id="PTHR43441:SF10">
    <property type="entry name" value="ACETYLTRANSFERASE"/>
    <property type="match status" value="1"/>
</dbReference>
<dbReference type="InterPro" id="IPR000182">
    <property type="entry name" value="GNAT_dom"/>
</dbReference>
<dbReference type="GO" id="GO:0008999">
    <property type="term" value="F:protein-N-terminal-alanine acetyltransferase activity"/>
    <property type="evidence" value="ECO:0007669"/>
    <property type="project" value="TreeGrafter"/>
</dbReference>
<protein>
    <submittedName>
        <fullName evidence="2">GNAT family acetyltransferase</fullName>
    </submittedName>
</protein>
<dbReference type="PROSITE" id="PS51186">
    <property type="entry name" value="GNAT"/>
    <property type="match status" value="1"/>
</dbReference>
<keyword evidence="2" id="KW-0808">Transferase</keyword>
<dbReference type="SUPFAM" id="SSF55729">
    <property type="entry name" value="Acyl-CoA N-acyltransferases (Nat)"/>
    <property type="match status" value="1"/>
</dbReference>
<name>D9WE74_9ACTN</name>
<dbReference type="GO" id="GO:0005737">
    <property type="term" value="C:cytoplasm"/>
    <property type="evidence" value="ECO:0007669"/>
    <property type="project" value="TreeGrafter"/>
</dbReference>
<organism evidence="2 3">
    <name type="scientific">Streptomyces himastatinicus ATCC 53653</name>
    <dbReference type="NCBI Taxonomy" id="457427"/>
    <lineage>
        <taxon>Bacteria</taxon>
        <taxon>Bacillati</taxon>
        <taxon>Actinomycetota</taxon>
        <taxon>Actinomycetes</taxon>
        <taxon>Kitasatosporales</taxon>
        <taxon>Streptomycetaceae</taxon>
        <taxon>Streptomyces</taxon>
        <taxon>Streptomyces violaceusniger group</taxon>
    </lineage>
</organism>
<keyword evidence="3" id="KW-1185">Reference proteome</keyword>
<proteinExistence type="predicted"/>
<sequence length="321" mass="34948">MARRRPGVKNRRMQEVKLSDGIVTLSPLHPDDAEAHLAGEDEALVRWLSGGPSTPQGVATYFRHCREQWDTAGPLRAFGIHANAEAALAGTIDLRFTAEGLAPGQVNIAYGLYPSWRGRGLATRAVLLASQYAAHEGGKEAVIRVEPENTASAAVARRAGFTPRGHTRGGDGTRLDWYVRDLRVHPSEGSHWLRRHTARWHRFARVTVRVVPAAAGATTVEIGDDPYAWLRTSYGPDALPYANDGGLRQEALDGVRYAVERLAEPGPPLHVTITEIRDYLVDTGPGDVKYAAAYALWDALGVEPPVRPYLADADGTPVFPD</sequence>
<dbReference type="HOGENOM" id="CLU_865775_0_0_11"/>
<dbReference type="GO" id="GO:1990189">
    <property type="term" value="F:protein N-terminal-serine acetyltransferase activity"/>
    <property type="evidence" value="ECO:0007669"/>
    <property type="project" value="TreeGrafter"/>
</dbReference>
<dbReference type="Proteomes" id="UP000003963">
    <property type="component" value="Unassembled WGS sequence"/>
</dbReference>
<evidence type="ECO:0000313" key="3">
    <source>
        <dbReference type="Proteomes" id="UP000003963"/>
    </source>
</evidence>
<dbReference type="STRING" id="457427.SSOG_02827"/>
<reference evidence="2 3" key="1">
    <citation type="submission" date="2009-02" db="EMBL/GenBank/DDBJ databases">
        <title>Annotation of Streptomyces hygroscopicus strain ATCC 53653.</title>
        <authorList>
            <consortium name="The Broad Institute Genome Sequencing Platform"/>
            <consortium name="Broad Institute Microbial Sequencing Center"/>
            <person name="Fischbach M."/>
            <person name="Godfrey P."/>
            <person name="Ward D."/>
            <person name="Young S."/>
            <person name="Zeng Q."/>
            <person name="Koehrsen M."/>
            <person name="Alvarado L."/>
            <person name="Berlin A.M."/>
            <person name="Bochicchio J."/>
            <person name="Borenstein D."/>
            <person name="Chapman S.B."/>
            <person name="Chen Z."/>
            <person name="Engels R."/>
            <person name="Freedman E."/>
            <person name="Gellesch M."/>
            <person name="Goldberg J."/>
            <person name="Griggs A."/>
            <person name="Gujja S."/>
            <person name="Heilman E.R."/>
            <person name="Heiman D.I."/>
            <person name="Hepburn T.A."/>
            <person name="Howarth C."/>
            <person name="Jen D."/>
            <person name="Larson L."/>
            <person name="Lewis B."/>
            <person name="Mehta T."/>
            <person name="Park D."/>
            <person name="Pearson M."/>
            <person name="Richards J."/>
            <person name="Roberts A."/>
            <person name="Saif S."/>
            <person name="Shea T.D."/>
            <person name="Shenoy N."/>
            <person name="Sisk P."/>
            <person name="Stolte C."/>
            <person name="Sykes S.N."/>
            <person name="Thomson T."/>
            <person name="Walk T."/>
            <person name="White J."/>
            <person name="Yandava C."/>
            <person name="Straight P."/>
            <person name="Clardy J."/>
            <person name="Hung D."/>
            <person name="Kolter R."/>
            <person name="Mekalanos J."/>
            <person name="Walker S."/>
            <person name="Walsh C.T."/>
            <person name="Wieland-Brown L.C."/>
            <person name="Haas B."/>
            <person name="Nusbaum C."/>
            <person name="Birren B."/>
        </authorList>
    </citation>
    <scope>NUCLEOTIDE SEQUENCE [LARGE SCALE GENOMIC DNA]</scope>
    <source>
        <strain evidence="2 3">ATCC 53653</strain>
    </source>
</reference>
<dbReference type="InterPro" id="IPR016181">
    <property type="entry name" value="Acyl_CoA_acyltransferase"/>
</dbReference>
<gene>
    <name evidence="2" type="ORF">SSOG_02827</name>
</gene>
<dbReference type="Gene3D" id="3.40.630.30">
    <property type="match status" value="1"/>
</dbReference>
<evidence type="ECO:0000259" key="1">
    <source>
        <dbReference type="PROSITE" id="PS51186"/>
    </source>
</evidence>
<accession>D9WE74</accession>
<dbReference type="PANTHER" id="PTHR43441">
    <property type="entry name" value="RIBOSOMAL-PROTEIN-SERINE ACETYLTRANSFERASE"/>
    <property type="match status" value="1"/>
</dbReference>
<dbReference type="InterPro" id="IPR051908">
    <property type="entry name" value="Ribosomal_N-acetyltransferase"/>
</dbReference>